<dbReference type="Proteomes" id="UP001221757">
    <property type="component" value="Unassembled WGS sequence"/>
</dbReference>
<dbReference type="EMBL" id="JARKIE010000017">
    <property type="protein sequence ID" value="KAJ7701589.1"/>
    <property type="molecule type" value="Genomic_DNA"/>
</dbReference>
<organism evidence="1 2">
    <name type="scientific">Mycena rosella</name>
    <name type="common">Pink bonnet</name>
    <name type="synonym">Agaricus rosellus</name>
    <dbReference type="NCBI Taxonomy" id="1033263"/>
    <lineage>
        <taxon>Eukaryota</taxon>
        <taxon>Fungi</taxon>
        <taxon>Dikarya</taxon>
        <taxon>Basidiomycota</taxon>
        <taxon>Agaricomycotina</taxon>
        <taxon>Agaricomycetes</taxon>
        <taxon>Agaricomycetidae</taxon>
        <taxon>Agaricales</taxon>
        <taxon>Marasmiineae</taxon>
        <taxon>Mycenaceae</taxon>
        <taxon>Mycena</taxon>
    </lineage>
</organism>
<dbReference type="AlphaFoldDB" id="A0AAD7DXZ4"/>
<evidence type="ECO:0000313" key="1">
    <source>
        <dbReference type="EMBL" id="KAJ7701589.1"/>
    </source>
</evidence>
<accession>A0AAD7DXZ4</accession>
<reference evidence="1" key="1">
    <citation type="submission" date="2023-03" db="EMBL/GenBank/DDBJ databases">
        <title>Massive genome expansion in bonnet fungi (Mycena s.s.) driven by repeated elements and novel gene families across ecological guilds.</title>
        <authorList>
            <consortium name="Lawrence Berkeley National Laboratory"/>
            <person name="Harder C.B."/>
            <person name="Miyauchi S."/>
            <person name="Viragh M."/>
            <person name="Kuo A."/>
            <person name="Thoen E."/>
            <person name="Andreopoulos B."/>
            <person name="Lu D."/>
            <person name="Skrede I."/>
            <person name="Drula E."/>
            <person name="Henrissat B."/>
            <person name="Morin E."/>
            <person name="Kohler A."/>
            <person name="Barry K."/>
            <person name="LaButti K."/>
            <person name="Morin E."/>
            <person name="Salamov A."/>
            <person name="Lipzen A."/>
            <person name="Mereny Z."/>
            <person name="Hegedus B."/>
            <person name="Baldrian P."/>
            <person name="Stursova M."/>
            <person name="Weitz H."/>
            <person name="Taylor A."/>
            <person name="Grigoriev I.V."/>
            <person name="Nagy L.G."/>
            <person name="Martin F."/>
            <person name="Kauserud H."/>
        </authorList>
    </citation>
    <scope>NUCLEOTIDE SEQUENCE</scope>
    <source>
        <strain evidence="1">CBHHK067</strain>
    </source>
</reference>
<comment type="caution">
    <text evidence="1">The sequence shown here is derived from an EMBL/GenBank/DDBJ whole genome shotgun (WGS) entry which is preliminary data.</text>
</comment>
<evidence type="ECO:0000313" key="2">
    <source>
        <dbReference type="Proteomes" id="UP001221757"/>
    </source>
</evidence>
<sequence>MSPPLTAIFDIPTSAPVADKDGKVGPAEGTEANPIVLAGVTVAEFDDFMSYFFKFALIPIDKVPANRREKICVNLMMVACLWDIAEAKVYAKEVLEGLKLPAARMLELARKFAIHEWVEDAVKQLIPLCGTFDSDVALQLGPITMSILYQAKTELDLERMYVAHTAPKLSTIGQLAHGTCNRHRDCEKAVKAGRWIYIGKKVLHPTKPMALADIGEHLNTFIFPGMSRKCHEDMMNDWTTNTFQQESLIESAVAGVTAFHKCCRIS</sequence>
<proteinExistence type="predicted"/>
<name>A0AAD7DXZ4_MYCRO</name>
<keyword evidence="2" id="KW-1185">Reference proteome</keyword>
<gene>
    <name evidence="1" type="ORF">B0H17DRAFT_1195364</name>
</gene>
<protein>
    <submittedName>
        <fullName evidence="1">Uncharacterized protein</fullName>
    </submittedName>
</protein>